<dbReference type="InterPro" id="IPR036188">
    <property type="entry name" value="FAD/NAD-bd_sf"/>
</dbReference>
<evidence type="ECO:0000256" key="3">
    <source>
        <dbReference type="ARBA" id="ARBA00005349"/>
    </source>
</evidence>
<dbReference type="UniPathway" id="UPA00232"/>
<evidence type="ECO:0000256" key="8">
    <source>
        <dbReference type="ARBA" id="ARBA00065734"/>
    </source>
</evidence>
<evidence type="ECO:0000313" key="10">
    <source>
        <dbReference type="EMBL" id="SEK36369.1"/>
    </source>
</evidence>
<dbReference type="GO" id="GO:0008682">
    <property type="term" value="F:3-demethoxyubiquinol 3-hydroxylase activity"/>
    <property type="evidence" value="ECO:0007669"/>
    <property type="project" value="TreeGrafter"/>
</dbReference>
<sequence>MNQFDCVVVGGGMVGAASALSLAELGLKVAVIEKYAPEAFAAEQAFDLRVSAISLGTEQLLTQLGAWQALTQWRICPYKRLAVWERAESYTEFSADAIQQSHLGHIVENRLLQLALWQQLQQHTNVTLMCPENVKNLAQDATGVKLTLASKVIEASLVVAADGANSMVRKLAHIGTTGWDYAQSAMLINVATQQPQQDITWQQYLPTGPLAMLPMPGQHACLVWYHQKAEIKRLASLSDQQLTQAVQQHFPERLGAVAVLNKAAFSLTRRHANQYYKNRVVLVGDAAHSINPMAGQGVNLGFKDVKALQQVIAQAISDGESWHNEQVLARYQQKRRTDNLLMMTTMDALYLSFSHVSPLVKLARNAGLMLANKVPSIKNKALAYACGIKLS</sequence>
<dbReference type="GO" id="GO:0110142">
    <property type="term" value="C:ubiquinone biosynthesis complex"/>
    <property type="evidence" value="ECO:0007669"/>
    <property type="project" value="UniProtKB-ARBA"/>
</dbReference>
<organism evidence="10 11">
    <name type="scientific">Colwellia chukchiensis</name>
    <dbReference type="NCBI Taxonomy" id="641665"/>
    <lineage>
        <taxon>Bacteria</taxon>
        <taxon>Pseudomonadati</taxon>
        <taxon>Pseudomonadota</taxon>
        <taxon>Gammaproteobacteria</taxon>
        <taxon>Alteromonadales</taxon>
        <taxon>Colwelliaceae</taxon>
        <taxon>Colwellia</taxon>
    </lineage>
</organism>
<dbReference type="RefSeq" id="WP_085282951.1">
    <property type="nucleotide sequence ID" value="NZ_FOBI01000001.1"/>
</dbReference>
<dbReference type="Pfam" id="PF01494">
    <property type="entry name" value="FAD_binding_3"/>
    <property type="match status" value="1"/>
</dbReference>
<dbReference type="Gene3D" id="3.50.50.60">
    <property type="entry name" value="FAD/NAD(P)-binding domain"/>
    <property type="match status" value="2"/>
</dbReference>
<evidence type="ECO:0000256" key="4">
    <source>
        <dbReference type="ARBA" id="ARBA00022630"/>
    </source>
</evidence>
<reference evidence="11" key="1">
    <citation type="submission" date="2016-10" db="EMBL/GenBank/DDBJ databases">
        <authorList>
            <person name="Varghese N."/>
            <person name="Submissions S."/>
        </authorList>
    </citation>
    <scope>NUCLEOTIDE SEQUENCE [LARGE SCALE GENOMIC DNA]</scope>
    <source>
        <strain evidence="11">CGMCC 1.9127</strain>
    </source>
</reference>
<dbReference type="AlphaFoldDB" id="A0A1H7GE02"/>
<evidence type="ECO:0000259" key="9">
    <source>
        <dbReference type="Pfam" id="PF01494"/>
    </source>
</evidence>
<dbReference type="EMBL" id="FOBI01000001">
    <property type="protein sequence ID" value="SEK36369.1"/>
    <property type="molecule type" value="Genomic_DNA"/>
</dbReference>
<dbReference type="STRING" id="641665.GCA_002104455_00533"/>
<dbReference type="FunFam" id="3.50.50.60:FF:000021">
    <property type="entry name" value="Ubiquinone biosynthesis monooxygenase COQ6"/>
    <property type="match status" value="1"/>
</dbReference>
<dbReference type="Proteomes" id="UP000199297">
    <property type="component" value="Unassembled WGS sequence"/>
</dbReference>
<dbReference type="InterPro" id="IPR002938">
    <property type="entry name" value="FAD-bd"/>
</dbReference>
<dbReference type="InterPro" id="IPR051205">
    <property type="entry name" value="UbiH/COQ6_monooxygenase"/>
</dbReference>
<dbReference type="GO" id="GO:0006744">
    <property type="term" value="P:ubiquinone biosynthetic process"/>
    <property type="evidence" value="ECO:0007669"/>
    <property type="project" value="UniProtKB-UniPathway"/>
</dbReference>
<evidence type="ECO:0000256" key="1">
    <source>
        <dbReference type="ARBA" id="ARBA00001974"/>
    </source>
</evidence>
<name>A0A1H7GE02_9GAMM</name>
<dbReference type="OrthoDB" id="9769565at2"/>
<keyword evidence="5" id="KW-0274">FAD</keyword>
<evidence type="ECO:0000313" key="11">
    <source>
        <dbReference type="Proteomes" id="UP000199297"/>
    </source>
</evidence>
<dbReference type="SUPFAM" id="SSF51905">
    <property type="entry name" value="FAD/NAD(P)-binding domain"/>
    <property type="match status" value="1"/>
</dbReference>
<feature type="domain" description="FAD-binding" evidence="9">
    <location>
        <begin position="5"/>
        <end position="336"/>
    </location>
</feature>
<gene>
    <name evidence="10" type="ORF">SAMN05216262_101170</name>
</gene>
<evidence type="ECO:0000256" key="7">
    <source>
        <dbReference type="ARBA" id="ARBA00023033"/>
    </source>
</evidence>
<evidence type="ECO:0000256" key="5">
    <source>
        <dbReference type="ARBA" id="ARBA00022827"/>
    </source>
</evidence>
<evidence type="ECO:0000256" key="2">
    <source>
        <dbReference type="ARBA" id="ARBA00004749"/>
    </source>
</evidence>
<comment type="subunit">
    <text evidence="8">Component of the Ubi complex metabolon, which regroups five ubiquinone biosynthesis proteins (UbiE, UbiF, UbiG, UbiH and UbiI) and two accessory factors (UbiK and the lipid-binding protein UbiJ).</text>
</comment>
<comment type="cofactor">
    <cofactor evidence="1">
        <name>FAD</name>
        <dbReference type="ChEBI" id="CHEBI:57692"/>
    </cofactor>
</comment>
<dbReference type="PANTHER" id="PTHR43876:SF10">
    <property type="entry name" value="3-DEMETHOXYUBIQUINOL 3-HYDROXYLASE"/>
    <property type="match status" value="1"/>
</dbReference>
<protein>
    <submittedName>
        <fullName evidence="10">2-octaprenyl-3-methyl-6-methoxy-1,4-benzoquinol hydroxylase</fullName>
    </submittedName>
</protein>
<accession>A0A1H7GE02</accession>
<proteinExistence type="inferred from homology"/>
<keyword evidence="6" id="KW-0560">Oxidoreductase</keyword>
<evidence type="ECO:0000256" key="6">
    <source>
        <dbReference type="ARBA" id="ARBA00023002"/>
    </source>
</evidence>
<comment type="similarity">
    <text evidence="3">Belongs to the UbiH/COQ6 family.</text>
</comment>
<dbReference type="PRINTS" id="PR00420">
    <property type="entry name" value="RNGMNOXGNASE"/>
</dbReference>
<dbReference type="PANTHER" id="PTHR43876">
    <property type="entry name" value="UBIQUINONE BIOSYNTHESIS MONOOXYGENASE COQ6, MITOCHONDRIAL"/>
    <property type="match status" value="1"/>
</dbReference>
<dbReference type="NCBIfam" id="TIGR01988">
    <property type="entry name" value="Ubi-OHases"/>
    <property type="match status" value="1"/>
</dbReference>
<comment type="pathway">
    <text evidence="2">Cofactor biosynthesis; ubiquinone biosynthesis.</text>
</comment>
<dbReference type="GO" id="GO:0071949">
    <property type="term" value="F:FAD binding"/>
    <property type="evidence" value="ECO:0007669"/>
    <property type="project" value="InterPro"/>
</dbReference>
<keyword evidence="11" id="KW-1185">Reference proteome</keyword>
<dbReference type="InterPro" id="IPR010971">
    <property type="entry name" value="UbiH/COQ6"/>
</dbReference>
<keyword evidence="7" id="KW-0503">Monooxygenase</keyword>
<keyword evidence="4" id="KW-0285">Flavoprotein</keyword>